<reference evidence="1 2" key="1">
    <citation type="journal article" date="2024" name="Chem. Sci.">
        <title>Discovery of megapolipeptins by genome mining of a Burkholderiales bacteria collection.</title>
        <authorList>
            <person name="Paulo B.S."/>
            <person name="Recchia M.J.J."/>
            <person name="Lee S."/>
            <person name="Fergusson C.H."/>
            <person name="Romanowski S.B."/>
            <person name="Hernandez A."/>
            <person name="Krull N."/>
            <person name="Liu D.Y."/>
            <person name="Cavanagh H."/>
            <person name="Bos A."/>
            <person name="Gray C.A."/>
            <person name="Murphy B.T."/>
            <person name="Linington R.G."/>
            <person name="Eustaquio A.S."/>
        </authorList>
    </citation>
    <scope>NUCLEOTIDE SEQUENCE [LARGE SCALE GENOMIC DNA]</scope>
    <source>
        <strain evidence="1 2">RL18-126-BIB-B</strain>
    </source>
</reference>
<gene>
    <name evidence="1" type="ORF">PQR01_29305</name>
</gene>
<dbReference type="EMBL" id="JAQQDW010000081">
    <property type="protein sequence ID" value="MFM0107456.1"/>
    <property type="molecule type" value="Genomic_DNA"/>
</dbReference>
<keyword evidence="2" id="KW-1185">Reference proteome</keyword>
<sequence length="194" mass="21445">MYVETLNQLSPPHLDAVIEAAFDCTVEIFTGIQRVFELNIQTVRTSLSEQQAFAAAALASGSLSEIIDLQSQRYPAAIKKTSAYWRHVEDIAVQTRDGLFGVMHEHFGSLFQTFAEMFDMASTGFAASHRVGMSSPLAMAQPMLATEGQVSIVDSSGMSFRSTVCRTAGHVHPPPRRRQWEDELFSACWRLDAA</sequence>
<dbReference type="Proteomes" id="UP001629235">
    <property type="component" value="Unassembled WGS sequence"/>
</dbReference>
<accession>A0ACC7NPE5</accession>
<comment type="caution">
    <text evidence="1">The sequence shown here is derived from an EMBL/GenBank/DDBJ whole genome shotgun (WGS) entry which is preliminary data.</text>
</comment>
<protein>
    <submittedName>
        <fullName evidence="1">Phasin family protein</fullName>
    </submittedName>
</protein>
<organism evidence="1 2">
    <name type="scientific">Paraburkholderia rhynchosiae</name>
    <dbReference type="NCBI Taxonomy" id="487049"/>
    <lineage>
        <taxon>Bacteria</taxon>
        <taxon>Pseudomonadati</taxon>
        <taxon>Pseudomonadota</taxon>
        <taxon>Betaproteobacteria</taxon>
        <taxon>Burkholderiales</taxon>
        <taxon>Burkholderiaceae</taxon>
        <taxon>Paraburkholderia</taxon>
    </lineage>
</organism>
<evidence type="ECO:0000313" key="2">
    <source>
        <dbReference type="Proteomes" id="UP001629235"/>
    </source>
</evidence>
<name>A0ACC7NPE5_9BURK</name>
<proteinExistence type="predicted"/>
<evidence type="ECO:0000313" key="1">
    <source>
        <dbReference type="EMBL" id="MFM0107456.1"/>
    </source>
</evidence>